<evidence type="ECO:0000259" key="7">
    <source>
        <dbReference type="PROSITE" id="PS52004"/>
    </source>
</evidence>
<evidence type="ECO:0000256" key="2">
    <source>
        <dbReference type="ARBA" id="ARBA00022450"/>
    </source>
</evidence>
<dbReference type="InterPro" id="IPR016036">
    <property type="entry name" value="Malonyl_transacylase_ACP-bd"/>
</dbReference>
<sequence>MALHDACQSLRQGESDLALTGGVNLMLSPGVTESFFAAGMLSPDGRCKTFDAKANGYVRGEGCGMVVLKRVKDARKDGDPILAVIRGSAINQDGRTNGITAPNGLAQQAVIREALANAEVAASEISYVEAHGTGTPLGDPIEFNALKEVLTPGRAPERICHIGSVKTNIGHLEAAAGIAGLIKTVLALQHREIPPHLHIEKLNLHLEIADTPLSIPMEPTPWSDEQPNGQRLAGVSSFGFSGANAHVVLGEAPSVGWAKERSDMPIIGEEEMGTSLRSFAHPTTPTERPFHLLTLSAKTGDALRELADNYATYLETHPEIPFADVCFTANTGRSHFKHRIALVAGSIEEAREQLRAANYIVGNAFQEKPRLAFLFTGQGSQYVGMGRRLYETEPLFREIIDRCDGVLRSLDVPLLDLLYGDTGGDAGNAALQGGIGNTDALNQTIHTQPALFSLEYALAKVWQSWGVTPDVVMGHSVGEYVAACIAGVFSLEDGLQLIAARGRLMQTLCEKGDMLALPVGERQALQLIAPFPREISLAAINGPESVVISGTCQAIEAISVTLADSGIKAKPLPVSHAFHSAMMEPMLAEFEKVAASITYARPKISLCSNVTGEMATDEITTPAYWVRHVRQPVRFAAGVETLHKEGVDAFLEIGPKPALLGMAGQCLPDDAGIACLPSLRPGQEGEQDDWRQLLQSLGQWYARGGAVDWMAFDKGSDNEPPRRKVQLPTYPFQRRRYWVEEMPSEEKNRPPSSQGSLLNLLEQGDSERLTEKLKQTGQFSIEALKHLPEFSKILAKQYQQETLADTVKDWFYEIQWQPRPAPSAPLIQSPGCWLIFADRTGMGQALAERLDGLGNTCVLVYPGKTYEKKGGNAWYVDPTEPNDFERLFTDAFQEETPPLQGIVHLWCLDAPDTAELTTEKLAQAQLLGCGSVLHLLQAQIKQKQPAGLWPKLWLITRNAVSVGRKQDALSTDTPSNERREDIDLTADNGSTLPRTAPLAVAQAPLWGLGKVIAQEHPERWGAMIDNPEPADLLVELGAGVTFEEGSEEREDQVAYRDGQRYVARLVKSDLPVSDSRAPLNAENSYLITGGLGALGLKVARRMVERGVRYLVLTARRGPSEKAQEVLRQLEEIGAKVRVISADISDQAQVVRLFEKIEEQMPPLQGIIHAAGVVDREVLYEQDWERFHRAMAAKVIGSWHLHTLSRTMPLDFFVCFSSSSSLLGGRSLGSYVSANTFMDALVHFRRTIGLPGLSIDWGPWESDGMWTEFVGDNSNRLDEYSISSEIGAQLLDILAGMADVIQVGVLPGDLSMYLRKLYPGPIPPFLERYRSFSNRSSAPPDFIENLKKIPPQKQRDYLAAHIQSELNRVLGFDPSQPMDPRQGFSDMGMDSLMVVESGNRLQASLGRTLSSTLLFDYSTLGRLVNHIATDLLALEPPKEPAIDVEPTTDKSREVLSRVKGLSEEELRKLIAGKLRARKR</sequence>
<dbReference type="SMART" id="SM00822">
    <property type="entry name" value="PKS_KR"/>
    <property type="match status" value="1"/>
</dbReference>
<dbReference type="Pfam" id="PF21394">
    <property type="entry name" value="Beta-ketacyl_N"/>
    <property type="match status" value="1"/>
</dbReference>
<evidence type="ECO:0000259" key="6">
    <source>
        <dbReference type="PROSITE" id="PS50075"/>
    </source>
</evidence>
<dbReference type="CDD" id="cd00833">
    <property type="entry name" value="PKS"/>
    <property type="match status" value="1"/>
</dbReference>
<comment type="similarity">
    <text evidence="1">Belongs to the short-chain dehydrogenases/reductases (SDR) family.</text>
</comment>
<dbReference type="Gene3D" id="3.40.366.10">
    <property type="entry name" value="Malonyl-Coenzyme A Acyl Carrier Protein, domain 2"/>
    <property type="match status" value="1"/>
</dbReference>
<dbReference type="InterPro" id="IPR014030">
    <property type="entry name" value="Ketoacyl_synth_N"/>
</dbReference>
<dbReference type="InterPro" id="IPR003965">
    <property type="entry name" value="Fatty_acid_synthase"/>
</dbReference>
<dbReference type="PROSITE" id="PS00012">
    <property type="entry name" value="PHOSPHOPANTETHEINE"/>
    <property type="match status" value="1"/>
</dbReference>
<dbReference type="SMART" id="SM01294">
    <property type="entry name" value="PKS_PP_betabranch"/>
    <property type="match status" value="1"/>
</dbReference>
<dbReference type="Pfam" id="PF08659">
    <property type="entry name" value="KR"/>
    <property type="match status" value="1"/>
</dbReference>
<dbReference type="Pfam" id="PF00550">
    <property type="entry name" value="PP-binding"/>
    <property type="match status" value="1"/>
</dbReference>
<dbReference type="Gene3D" id="3.40.47.10">
    <property type="match status" value="1"/>
</dbReference>
<evidence type="ECO:0000313" key="8">
    <source>
        <dbReference type="EMBL" id="VFK14084.1"/>
    </source>
</evidence>
<dbReference type="InterPro" id="IPR013968">
    <property type="entry name" value="PKS_KR"/>
</dbReference>
<dbReference type="Pfam" id="PF22621">
    <property type="entry name" value="CurL-like_PKS_C"/>
    <property type="match status" value="1"/>
</dbReference>
<feature type="domain" description="Carrier" evidence="6">
    <location>
        <begin position="1355"/>
        <end position="1430"/>
    </location>
</feature>
<protein>
    <submittedName>
        <fullName evidence="8">Ketoacyl-synthetase C-terminal extension</fullName>
    </submittedName>
</protein>
<dbReference type="InterPro" id="IPR009081">
    <property type="entry name" value="PP-bd_ACP"/>
</dbReference>
<dbReference type="CDD" id="cd08955">
    <property type="entry name" value="KR_2_FAS_SDR_x"/>
    <property type="match status" value="1"/>
</dbReference>
<dbReference type="InterPro" id="IPR036736">
    <property type="entry name" value="ACP-like_sf"/>
</dbReference>
<dbReference type="Gene3D" id="3.30.70.3290">
    <property type="match status" value="1"/>
</dbReference>
<dbReference type="SUPFAM" id="SSF52151">
    <property type="entry name" value="FabD/lysophospholipase-like"/>
    <property type="match status" value="1"/>
</dbReference>
<evidence type="ECO:0000256" key="4">
    <source>
        <dbReference type="ARBA" id="ARBA00022679"/>
    </source>
</evidence>
<dbReference type="SUPFAM" id="SSF47336">
    <property type="entry name" value="ACP-like"/>
    <property type="match status" value="1"/>
</dbReference>
<keyword evidence="2" id="KW-0596">Phosphopantetheine</keyword>
<dbReference type="GO" id="GO:0004312">
    <property type="term" value="F:fatty acid synthase activity"/>
    <property type="evidence" value="ECO:0007669"/>
    <property type="project" value="InterPro"/>
</dbReference>
<dbReference type="InterPro" id="IPR014031">
    <property type="entry name" value="Ketoacyl_synth_C"/>
</dbReference>
<feature type="region of interest" description="Disordered" evidence="5">
    <location>
        <begin position="964"/>
        <end position="990"/>
    </location>
</feature>
<dbReference type="SUPFAM" id="SSF55048">
    <property type="entry name" value="Probable ACP-binding domain of malonyl-CoA ACP transacylase"/>
    <property type="match status" value="1"/>
</dbReference>
<dbReference type="Pfam" id="PF00109">
    <property type="entry name" value="ketoacyl-synt"/>
    <property type="match status" value="1"/>
</dbReference>
<dbReference type="InterPro" id="IPR006162">
    <property type="entry name" value="Ppantetheine_attach_site"/>
</dbReference>
<dbReference type="PRINTS" id="PR01483">
    <property type="entry name" value="FASYNTHASE"/>
</dbReference>
<feature type="domain" description="Ketosynthase family 3 (KS3)" evidence="7">
    <location>
        <begin position="1"/>
        <end position="251"/>
    </location>
</feature>
<evidence type="ECO:0000256" key="5">
    <source>
        <dbReference type="SAM" id="MobiDB-lite"/>
    </source>
</evidence>
<dbReference type="PROSITE" id="PS50075">
    <property type="entry name" value="CARRIER"/>
    <property type="match status" value="1"/>
</dbReference>
<dbReference type="InterPro" id="IPR016035">
    <property type="entry name" value="Acyl_Trfase/lysoPLipase"/>
</dbReference>
<evidence type="ECO:0000256" key="3">
    <source>
        <dbReference type="ARBA" id="ARBA00022553"/>
    </source>
</evidence>
<dbReference type="SMART" id="SM00827">
    <property type="entry name" value="PKS_AT"/>
    <property type="match status" value="1"/>
</dbReference>
<dbReference type="EMBL" id="CAADFK010000056">
    <property type="protein sequence ID" value="VFK14084.1"/>
    <property type="molecule type" value="Genomic_DNA"/>
</dbReference>
<dbReference type="InterPro" id="IPR014043">
    <property type="entry name" value="Acyl_transferase_dom"/>
</dbReference>
<evidence type="ECO:0000256" key="1">
    <source>
        <dbReference type="ARBA" id="ARBA00006484"/>
    </source>
</evidence>
<dbReference type="InterPro" id="IPR050091">
    <property type="entry name" value="PKS_NRPS_Biosynth_Enz"/>
</dbReference>
<gene>
    <name evidence="8" type="ORF">BECKLPF1236B_GA0070989_10563</name>
</gene>
<organism evidence="8">
    <name type="scientific">Candidatus Kentrum sp. LPFa</name>
    <dbReference type="NCBI Taxonomy" id="2126335"/>
    <lineage>
        <taxon>Bacteria</taxon>
        <taxon>Pseudomonadati</taxon>
        <taxon>Pseudomonadota</taxon>
        <taxon>Gammaproteobacteria</taxon>
        <taxon>Candidatus Kentrum</taxon>
    </lineage>
</organism>
<dbReference type="FunFam" id="3.40.366.10:FF:000002">
    <property type="entry name" value="Probable polyketide synthase 2"/>
    <property type="match status" value="1"/>
</dbReference>
<dbReference type="PANTHER" id="PTHR43775">
    <property type="entry name" value="FATTY ACID SYNTHASE"/>
    <property type="match status" value="1"/>
</dbReference>
<dbReference type="Gene3D" id="1.10.1200.10">
    <property type="entry name" value="ACP-like"/>
    <property type="match status" value="1"/>
</dbReference>
<dbReference type="GO" id="GO:0031177">
    <property type="term" value="F:phosphopantetheine binding"/>
    <property type="evidence" value="ECO:0007669"/>
    <property type="project" value="InterPro"/>
</dbReference>
<dbReference type="GO" id="GO:0006633">
    <property type="term" value="P:fatty acid biosynthetic process"/>
    <property type="evidence" value="ECO:0007669"/>
    <property type="project" value="InterPro"/>
</dbReference>
<dbReference type="InterPro" id="IPR001227">
    <property type="entry name" value="Ac_transferase_dom_sf"/>
</dbReference>
<dbReference type="Pfam" id="PF00698">
    <property type="entry name" value="Acyl_transf_1"/>
    <property type="match status" value="1"/>
</dbReference>
<dbReference type="PANTHER" id="PTHR43775:SF37">
    <property type="entry name" value="SI:DKEY-61P9.11"/>
    <property type="match status" value="1"/>
</dbReference>
<keyword evidence="3" id="KW-0597">Phosphoprotein</keyword>
<dbReference type="PROSITE" id="PS52004">
    <property type="entry name" value="KS3_2"/>
    <property type="match status" value="1"/>
</dbReference>
<name>A0A450WAL1_9GAMM</name>
<dbReference type="InterPro" id="IPR020806">
    <property type="entry name" value="PKS_PP-bd"/>
</dbReference>
<proteinExistence type="inferred from homology"/>
<dbReference type="Gene3D" id="3.40.50.720">
    <property type="entry name" value="NAD(P)-binding Rossmann-like Domain"/>
    <property type="match status" value="1"/>
</dbReference>
<dbReference type="GO" id="GO:0005835">
    <property type="term" value="C:fatty acid synthase complex"/>
    <property type="evidence" value="ECO:0007669"/>
    <property type="project" value="InterPro"/>
</dbReference>
<accession>A0A450WAL1</accession>
<dbReference type="SUPFAM" id="SSF53901">
    <property type="entry name" value="Thiolase-like"/>
    <property type="match status" value="2"/>
</dbReference>
<keyword evidence="4" id="KW-0808">Transferase</keyword>
<dbReference type="SUPFAM" id="SSF51735">
    <property type="entry name" value="NAD(P)-binding Rossmann-fold domains"/>
    <property type="match status" value="3"/>
</dbReference>
<dbReference type="InterPro" id="IPR057326">
    <property type="entry name" value="KR_dom"/>
</dbReference>
<dbReference type="Pfam" id="PF02801">
    <property type="entry name" value="Ketoacyl-synt_C"/>
    <property type="match status" value="1"/>
</dbReference>
<dbReference type="SMART" id="SM00823">
    <property type="entry name" value="PKS_PP"/>
    <property type="match status" value="1"/>
</dbReference>
<dbReference type="SMART" id="SM00825">
    <property type="entry name" value="PKS_KS"/>
    <property type="match status" value="1"/>
</dbReference>
<dbReference type="InterPro" id="IPR036291">
    <property type="entry name" value="NAD(P)-bd_dom_sf"/>
</dbReference>
<dbReference type="InterPro" id="IPR016039">
    <property type="entry name" value="Thiolase-like"/>
</dbReference>
<dbReference type="InterPro" id="IPR020841">
    <property type="entry name" value="PKS_Beta-ketoAc_synthase_dom"/>
</dbReference>
<dbReference type="InterPro" id="IPR049490">
    <property type="entry name" value="C883_1060-like_KR_N"/>
</dbReference>
<reference evidence="8" key="1">
    <citation type="submission" date="2019-02" db="EMBL/GenBank/DDBJ databases">
        <authorList>
            <person name="Gruber-Vodicka R. H."/>
            <person name="Seah K. B. B."/>
        </authorList>
    </citation>
    <scope>NUCLEOTIDE SEQUENCE</scope>
    <source>
        <strain evidence="8">BECK_S313</strain>
    </source>
</reference>